<dbReference type="Pfam" id="PF00069">
    <property type="entry name" value="Pkinase"/>
    <property type="match status" value="1"/>
</dbReference>
<keyword evidence="8" id="KW-1185">Reference proteome</keyword>
<proteinExistence type="predicted"/>
<evidence type="ECO:0000256" key="5">
    <source>
        <dbReference type="PROSITE-ProRule" id="PRU10141"/>
    </source>
</evidence>
<reference evidence="7" key="1">
    <citation type="submission" date="2020-03" db="EMBL/GenBank/DDBJ databases">
        <title>A high-quality chromosome-level genome assembly of a woody plant with both climbing and erect habits, Rhamnella rubrinervis.</title>
        <authorList>
            <person name="Lu Z."/>
            <person name="Yang Y."/>
            <person name="Zhu X."/>
            <person name="Sun Y."/>
        </authorList>
    </citation>
    <scope>NUCLEOTIDE SEQUENCE</scope>
    <source>
        <strain evidence="7">BYM</strain>
        <tissue evidence="7">Leaf</tissue>
    </source>
</reference>
<evidence type="ECO:0000259" key="6">
    <source>
        <dbReference type="PROSITE" id="PS50011"/>
    </source>
</evidence>
<feature type="domain" description="Protein kinase" evidence="6">
    <location>
        <begin position="14"/>
        <end position="296"/>
    </location>
</feature>
<evidence type="ECO:0000256" key="3">
    <source>
        <dbReference type="ARBA" id="ARBA00022777"/>
    </source>
</evidence>
<organism evidence="7 8">
    <name type="scientific">Rhamnella rubrinervis</name>
    <dbReference type="NCBI Taxonomy" id="2594499"/>
    <lineage>
        <taxon>Eukaryota</taxon>
        <taxon>Viridiplantae</taxon>
        <taxon>Streptophyta</taxon>
        <taxon>Embryophyta</taxon>
        <taxon>Tracheophyta</taxon>
        <taxon>Spermatophyta</taxon>
        <taxon>Magnoliopsida</taxon>
        <taxon>eudicotyledons</taxon>
        <taxon>Gunneridae</taxon>
        <taxon>Pentapetalae</taxon>
        <taxon>rosids</taxon>
        <taxon>fabids</taxon>
        <taxon>Rosales</taxon>
        <taxon>Rhamnaceae</taxon>
        <taxon>rhamnoid group</taxon>
        <taxon>Rhamneae</taxon>
        <taxon>Rhamnella</taxon>
    </lineage>
</organism>
<keyword evidence="1" id="KW-0808">Transferase</keyword>
<name>A0A8K0HPP6_9ROSA</name>
<dbReference type="InterPro" id="IPR050339">
    <property type="entry name" value="CC_SR_Kinase"/>
</dbReference>
<evidence type="ECO:0000256" key="2">
    <source>
        <dbReference type="ARBA" id="ARBA00022741"/>
    </source>
</evidence>
<dbReference type="GO" id="GO:0004672">
    <property type="term" value="F:protein kinase activity"/>
    <property type="evidence" value="ECO:0007669"/>
    <property type="project" value="InterPro"/>
</dbReference>
<dbReference type="Gene3D" id="3.30.200.20">
    <property type="entry name" value="Phosphorylase Kinase, domain 1"/>
    <property type="match status" value="1"/>
</dbReference>
<dbReference type="OrthoDB" id="1194618at2759"/>
<dbReference type="GO" id="GO:0005524">
    <property type="term" value="F:ATP binding"/>
    <property type="evidence" value="ECO:0007669"/>
    <property type="project" value="UniProtKB-UniRule"/>
</dbReference>
<keyword evidence="2 5" id="KW-0547">Nucleotide-binding</keyword>
<evidence type="ECO:0000313" key="8">
    <source>
        <dbReference type="Proteomes" id="UP000796880"/>
    </source>
</evidence>
<evidence type="ECO:0000313" key="7">
    <source>
        <dbReference type="EMBL" id="KAF3455460.1"/>
    </source>
</evidence>
<dbReference type="InterPro" id="IPR017441">
    <property type="entry name" value="Protein_kinase_ATP_BS"/>
</dbReference>
<dbReference type="GO" id="GO:0005737">
    <property type="term" value="C:cytoplasm"/>
    <property type="evidence" value="ECO:0007669"/>
    <property type="project" value="TreeGrafter"/>
</dbReference>
<dbReference type="Proteomes" id="UP000796880">
    <property type="component" value="Unassembled WGS sequence"/>
</dbReference>
<keyword evidence="3" id="KW-0418">Kinase</keyword>
<dbReference type="PROSITE" id="PS00107">
    <property type="entry name" value="PROTEIN_KINASE_ATP"/>
    <property type="match status" value="1"/>
</dbReference>
<accession>A0A8K0HPP6</accession>
<dbReference type="GO" id="GO:0005634">
    <property type="term" value="C:nucleus"/>
    <property type="evidence" value="ECO:0007669"/>
    <property type="project" value="TreeGrafter"/>
</dbReference>
<evidence type="ECO:0000256" key="4">
    <source>
        <dbReference type="ARBA" id="ARBA00022840"/>
    </source>
</evidence>
<dbReference type="PROSITE" id="PS50011">
    <property type="entry name" value="PROTEIN_KINASE_DOM"/>
    <property type="match status" value="1"/>
</dbReference>
<dbReference type="PROSITE" id="PS00109">
    <property type="entry name" value="PROTEIN_KINASE_TYR"/>
    <property type="match status" value="1"/>
</dbReference>
<keyword evidence="4 5" id="KW-0067">ATP-binding</keyword>
<dbReference type="SUPFAM" id="SSF56112">
    <property type="entry name" value="Protein kinase-like (PK-like)"/>
    <property type="match status" value="1"/>
</dbReference>
<dbReference type="InterPro" id="IPR011009">
    <property type="entry name" value="Kinase-like_dom_sf"/>
</dbReference>
<protein>
    <recommendedName>
        <fullName evidence="6">Protein kinase domain-containing protein</fullName>
    </recommendedName>
</protein>
<dbReference type="EMBL" id="VOIH02000001">
    <property type="protein sequence ID" value="KAF3455460.1"/>
    <property type="molecule type" value="Genomic_DNA"/>
</dbReference>
<dbReference type="InterPro" id="IPR008266">
    <property type="entry name" value="Tyr_kinase_AS"/>
</dbReference>
<gene>
    <name evidence="7" type="ORF">FNV43_RR00087</name>
</gene>
<dbReference type="InterPro" id="IPR000719">
    <property type="entry name" value="Prot_kinase_dom"/>
</dbReference>
<dbReference type="AlphaFoldDB" id="A0A8K0HPP6"/>
<sequence>MANPYKELRYTHVFEEGELLGWGGYGSVVSSEYFIDGQKYAIKKVPIDGRTLYEDARREVQVLALLKHPHIVQYYTAWFVSDIHGKMGSDSTGPDSATEVAAAAAAASEIETIRGCLYIQQEFCESDLAKLIDRGVGEEEGYRIFLEILEGVSFIHSQGIVHGDLAPKNIFLDKNNRVKIGDFGIAKFVERNELSQVGFEYYSAPEIPCQPDPRSDIFSLGIILFELFHELKTGHERYTVLNMLRDSKLTDPERKVQYDGPIAKLALKLVHKNPTERPEINWIRDQVKELSDDPWSRLKLVSSSCGDVFAAIVFGN</sequence>
<feature type="binding site" evidence="5">
    <location>
        <position position="44"/>
    </location>
    <ligand>
        <name>ATP</name>
        <dbReference type="ChEBI" id="CHEBI:30616"/>
    </ligand>
</feature>
<evidence type="ECO:0000256" key="1">
    <source>
        <dbReference type="ARBA" id="ARBA00022679"/>
    </source>
</evidence>
<dbReference type="Gene3D" id="1.10.510.10">
    <property type="entry name" value="Transferase(Phosphotransferase) domain 1"/>
    <property type="match status" value="1"/>
</dbReference>
<dbReference type="PANTHER" id="PTHR11042">
    <property type="entry name" value="EUKARYOTIC TRANSLATION INITIATION FACTOR 2-ALPHA KINASE EIF2-ALPHA KINASE -RELATED"/>
    <property type="match status" value="1"/>
</dbReference>
<comment type="caution">
    <text evidence="7">The sequence shown here is derived from an EMBL/GenBank/DDBJ whole genome shotgun (WGS) entry which is preliminary data.</text>
</comment>